<evidence type="ECO:0000256" key="3">
    <source>
        <dbReference type="PROSITE-ProRule" id="PRU01379"/>
    </source>
</evidence>
<organism evidence="6 7">
    <name type="scientific">Fasciola hepatica</name>
    <name type="common">Liver fluke</name>
    <dbReference type="NCBI Taxonomy" id="6192"/>
    <lineage>
        <taxon>Eukaryota</taxon>
        <taxon>Metazoa</taxon>
        <taxon>Spiralia</taxon>
        <taxon>Lophotrochozoa</taxon>
        <taxon>Platyhelminthes</taxon>
        <taxon>Trematoda</taxon>
        <taxon>Digenea</taxon>
        <taxon>Plagiorchiida</taxon>
        <taxon>Echinostomata</taxon>
        <taxon>Echinostomatoidea</taxon>
        <taxon>Fasciolidae</taxon>
        <taxon>Fasciola</taxon>
    </lineage>
</organism>
<dbReference type="InterPro" id="IPR000834">
    <property type="entry name" value="Peptidase_M14"/>
</dbReference>
<dbReference type="PANTHER" id="PTHR12756">
    <property type="entry name" value="CYTOSOLIC CARBOXYPEPTIDASE"/>
    <property type="match status" value="1"/>
</dbReference>
<keyword evidence="6" id="KW-0121">Carboxypeptidase</keyword>
<dbReference type="InterPro" id="IPR050821">
    <property type="entry name" value="Cytosolic_carboxypeptidase"/>
</dbReference>
<dbReference type="Gene3D" id="2.60.40.3120">
    <property type="match status" value="1"/>
</dbReference>
<dbReference type="Pfam" id="PF18027">
    <property type="entry name" value="Pepdidase_M14_N"/>
    <property type="match status" value="1"/>
</dbReference>
<evidence type="ECO:0000256" key="2">
    <source>
        <dbReference type="ARBA" id="ARBA00005988"/>
    </source>
</evidence>
<dbReference type="AlphaFoldDB" id="A0A4E0RFH3"/>
<feature type="domain" description="Peptidase M14" evidence="5">
    <location>
        <begin position="318"/>
        <end position="613"/>
    </location>
</feature>
<feature type="active site" description="Proton donor/acceptor" evidence="3">
    <location>
        <position position="576"/>
    </location>
</feature>
<feature type="compositionally biased region" description="Polar residues" evidence="4">
    <location>
        <begin position="861"/>
        <end position="884"/>
    </location>
</feature>
<dbReference type="PROSITE" id="PS52035">
    <property type="entry name" value="PEPTIDASE_M14"/>
    <property type="match status" value="1"/>
</dbReference>
<name>A0A4E0RFH3_FASHE</name>
<evidence type="ECO:0000313" key="7">
    <source>
        <dbReference type="Proteomes" id="UP000230066"/>
    </source>
</evidence>
<dbReference type="Proteomes" id="UP000230066">
    <property type="component" value="Unassembled WGS sequence"/>
</dbReference>
<dbReference type="InterPro" id="IPR040626">
    <property type="entry name" value="Pepdidase_M14_N"/>
</dbReference>
<accession>A0A4E0RFH3</accession>
<dbReference type="GO" id="GO:0008270">
    <property type="term" value="F:zinc ion binding"/>
    <property type="evidence" value="ECO:0007669"/>
    <property type="project" value="InterPro"/>
</dbReference>
<keyword evidence="6" id="KW-0645">Protease</keyword>
<comment type="caution">
    <text evidence="6">The sequence shown here is derived from an EMBL/GenBank/DDBJ whole genome shotgun (WGS) entry which is preliminary data.</text>
</comment>
<feature type="compositionally biased region" description="Polar residues" evidence="4">
    <location>
        <begin position="806"/>
        <end position="816"/>
    </location>
</feature>
<reference evidence="6" key="1">
    <citation type="submission" date="2019-03" db="EMBL/GenBank/DDBJ databases">
        <title>Improved annotation for the trematode Fasciola hepatica.</title>
        <authorList>
            <person name="Choi Y.-J."/>
            <person name="Martin J."/>
            <person name="Mitreva M."/>
        </authorList>
    </citation>
    <scope>NUCLEOTIDE SEQUENCE [LARGE SCALE GENOMIC DNA]</scope>
</reference>
<protein>
    <submittedName>
        <fullName evidence="6">Cytosolic carboxypeptidase 2</fullName>
    </submittedName>
</protein>
<dbReference type="Gene3D" id="3.40.630.10">
    <property type="entry name" value="Zn peptidases"/>
    <property type="match status" value="1"/>
</dbReference>
<keyword evidence="6" id="KW-0378">Hydrolase</keyword>
<dbReference type="SUPFAM" id="SSF53187">
    <property type="entry name" value="Zn-dependent exopeptidases"/>
    <property type="match status" value="1"/>
</dbReference>
<evidence type="ECO:0000256" key="1">
    <source>
        <dbReference type="ARBA" id="ARBA00001947"/>
    </source>
</evidence>
<dbReference type="PANTHER" id="PTHR12756:SF45">
    <property type="entry name" value="CYTOSOLIC CARBOXYPEPTIDASE NNA1"/>
    <property type="match status" value="1"/>
</dbReference>
<comment type="similarity">
    <text evidence="2 3">Belongs to the peptidase M14 family.</text>
</comment>
<dbReference type="GO" id="GO:0004181">
    <property type="term" value="F:metallocarboxypeptidase activity"/>
    <property type="evidence" value="ECO:0007669"/>
    <property type="project" value="InterPro"/>
</dbReference>
<gene>
    <name evidence="6" type="ORF">D915_004296</name>
</gene>
<keyword evidence="7" id="KW-1185">Reference proteome</keyword>
<comment type="cofactor">
    <cofactor evidence="1">
        <name>Zn(2+)</name>
        <dbReference type="ChEBI" id="CHEBI:29105"/>
    </cofactor>
</comment>
<feature type="region of interest" description="Disordered" evidence="4">
    <location>
        <begin position="641"/>
        <end position="662"/>
    </location>
</feature>
<dbReference type="Pfam" id="PF00246">
    <property type="entry name" value="Peptidase_M14"/>
    <property type="match status" value="1"/>
</dbReference>
<dbReference type="GO" id="GO:0006508">
    <property type="term" value="P:proteolysis"/>
    <property type="evidence" value="ECO:0007669"/>
    <property type="project" value="InterPro"/>
</dbReference>
<evidence type="ECO:0000259" key="5">
    <source>
        <dbReference type="PROSITE" id="PS52035"/>
    </source>
</evidence>
<feature type="region of interest" description="Disordered" evidence="4">
    <location>
        <begin position="774"/>
        <end position="920"/>
    </location>
</feature>
<evidence type="ECO:0000256" key="4">
    <source>
        <dbReference type="SAM" id="MobiDB-lite"/>
    </source>
</evidence>
<sequence length="1009" mass="115235">MMPEGRVNFSDHFVESLLKKPEKVFKTKQIYYALSNHGSLDAKLSQPRPINTKGVEVKQAKSLLLRKIQWPTNMQVIPERIKHKRFSAKPKEALYRSNGKEKRPQAVGLSQGGCLVYNYDPDVGKYLDGTKVCGSITKTNESEIPTGDCLQFESRFESGNLQKAIRTGSNEYELYLRPDLYTSKYTQWFYFRVSNTIRCRHYRFTVVNFYKDKSLFSQGMRPLMYSETETKLTQTGWRRVGSNIQYYQTQWNFQPNLNHVIRDSQTHSSSCSTSNKHAQNTSCTTFQPGPNQSRTWYSLTWTFELPHDNDVVYFASCYPYTYSQLQDYLTAIRMNTYQKNVCEQTQLCTTLAGNPVPLLTITEPERRVKSAAATKYAEPLVQSDEDPVEGDVTGPIRKQCVVITARVHPGETQSSWMVQGLLDFLLSSHPDAELLRANFVFKIVPMLNPDGVIVGNYRCSLSGCDLNRKYTSNLKRFFPTVWHTRKMVLEMMCNYPVLVYCDLHGHSRKQQMFIYGCRSVDPSARLYDRVFPWMLSRNAPELFDYDKCRFAVQREKEGTGRISMWRDGVANSYTLEATFCGFGGDPLTEGYHFNFLDYEKMGHQFCETLLDFCDPDTSKRELVLAELERIRNFARARRGTSTGASLSDYSSDECSDSGSDSSNCDDLPAYYVEVLQKNRKKVPKRKSLARRQREAHSNLTVLSSRSNLYERSVQCAACQRGTAVTDCGSTTSVHLYPKPDSTKKRLNNPHCGHLDAHEFEMNTVHHSIVHEARRIGRQRPSLSCPETPIQNENDSNESEKNKNETVRTNVNRTDQILPNLKPRASNRQSEGKKTHVSWKRTASAPTRRGRRRQIQTSRQTFLASESHTLDSVVSVSPETATAAHNSDRASEESTSDGNKLESHTIETQQQQRRTENGPLRLCIRPTNRLTYRLFSSENLQNPETVERKSRASNNTARCRLRSSRDLSSRSTETNCPDLKSLILTGQSIQATSVGTRTPVGRTAGTTRRR</sequence>
<evidence type="ECO:0000313" key="6">
    <source>
        <dbReference type="EMBL" id="THD24974.1"/>
    </source>
</evidence>
<proteinExistence type="inferred from homology"/>
<feature type="region of interest" description="Disordered" evidence="4">
    <location>
        <begin position="940"/>
        <end position="973"/>
    </location>
</feature>
<dbReference type="EMBL" id="JXXN02001348">
    <property type="protein sequence ID" value="THD24974.1"/>
    <property type="molecule type" value="Genomic_DNA"/>
</dbReference>